<dbReference type="PANTHER" id="PTHR10366">
    <property type="entry name" value="NAD DEPENDENT EPIMERASE/DEHYDRATASE"/>
    <property type="match status" value="1"/>
</dbReference>
<evidence type="ECO:0000313" key="4">
    <source>
        <dbReference type="EMBL" id="KAH7113999.1"/>
    </source>
</evidence>
<name>A0A9P9D7W6_9HYPO</name>
<dbReference type="InterPro" id="IPR036291">
    <property type="entry name" value="NAD(P)-bd_dom_sf"/>
</dbReference>
<keyword evidence="1" id="KW-0560">Oxidoreductase</keyword>
<dbReference type="InterPro" id="IPR050425">
    <property type="entry name" value="NAD(P)_dehydrat-like"/>
</dbReference>
<reference evidence="4" key="1">
    <citation type="journal article" date="2021" name="Nat. Commun.">
        <title>Genetic determinants of endophytism in the Arabidopsis root mycobiome.</title>
        <authorList>
            <person name="Mesny F."/>
            <person name="Miyauchi S."/>
            <person name="Thiergart T."/>
            <person name="Pickel B."/>
            <person name="Atanasova L."/>
            <person name="Karlsson M."/>
            <person name="Huettel B."/>
            <person name="Barry K.W."/>
            <person name="Haridas S."/>
            <person name="Chen C."/>
            <person name="Bauer D."/>
            <person name="Andreopoulos W."/>
            <person name="Pangilinan J."/>
            <person name="LaButti K."/>
            <person name="Riley R."/>
            <person name="Lipzen A."/>
            <person name="Clum A."/>
            <person name="Drula E."/>
            <person name="Henrissat B."/>
            <person name="Kohler A."/>
            <person name="Grigoriev I.V."/>
            <person name="Martin F.M."/>
            <person name="Hacquard S."/>
        </authorList>
    </citation>
    <scope>NUCLEOTIDE SEQUENCE</scope>
    <source>
        <strain evidence="4">MPI-CAGE-AT-0021</strain>
    </source>
</reference>
<accession>A0A9P9D7W6</accession>
<dbReference type="Pfam" id="PF01370">
    <property type="entry name" value="Epimerase"/>
    <property type="match status" value="1"/>
</dbReference>
<dbReference type="Gene3D" id="3.40.50.720">
    <property type="entry name" value="NAD(P)-binding Rossmann-like Domain"/>
    <property type="match status" value="1"/>
</dbReference>
<dbReference type="InterPro" id="IPR001509">
    <property type="entry name" value="Epimerase_deHydtase"/>
</dbReference>
<organism evidence="4 5">
    <name type="scientific">Dactylonectria estremocensis</name>
    <dbReference type="NCBI Taxonomy" id="1079267"/>
    <lineage>
        <taxon>Eukaryota</taxon>
        <taxon>Fungi</taxon>
        <taxon>Dikarya</taxon>
        <taxon>Ascomycota</taxon>
        <taxon>Pezizomycotina</taxon>
        <taxon>Sordariomycetes</taxon>
        <taxon>Hypocreomycetidae</taxon>
        <taxon>Hypocreales</taxon>
        <taxon>Nectriaceae</taxon>
        <taxon>Dactylonectria</taxon>
    </lineage>
</organism>
<evidence type="ECO:0000256" key="1">
    <source>
        <dbReference type="ARBA" id="ARBA00023002"/>
    </source>
</evidence>
<evidence type="ECO:0000259" key="3">
    <source>
        <dbReference type="Pfam" id="PF01370"/>
    </source>
</evidence>
<dbReference type="OrthoDB" id="2735536at2759"/>
<comment type="similarity">
    <text evidence="2">Belongs to the NAD(P)-dependent epimerase/dehydratase family. Dihydroflavonol-4-reductase subfamily.</text>
</comment>
<dbReference type="EMBL" id="JAGMUU010000044">
    <property type="protein sequence ID" value="KAH7113999.1"/>
    <property type="molecule type" value="Genomic_DNA"/>
</dbReference>
<dbReference type="AlphaFoldDB" id="A0A9P9D7W6"/>
<sequence>MASDIPTAIPKGSLILITGATSYLASYVIKYFLEHSYRVRGVVRNLPEAAWLTKEVFPSFVQRNAFDLVEVPDLAALNAFDSVIANSKPSAILHFATPFDFSPDPNKVIPQAVDAVLNILHAATKEPSVRRFVLTSTIGAVFSPTSGAPVTLTKDSWNDAALEKAWAPPPYEPQRAPFVYAASKVEAERAMLKFVELENPGFTINTVNPFFVIGPVLNKRHLKGTAGWIRNVYNGEPGLLAVMPPSCQVNVQDVAALHVAATLDPNVVGERLLACGEPFNLNMVLAILRRQHPDRSFIDDGPPQQPFVASIGDEKHLLGLLKNWGGRDGWMTLEQGVREGMSLEP</sequence>
<evidence type="ECO:0000256" key="2">
    <source>
        <dbReference type="ARBA" id="ARBA00023445"/>
    </source>
</evidence>
<comment type="caution">
    <text evidence="4">The sequence shown here is derived from an EMBL/GenBank/DDBJ whole genome shotgun (WGS) entry which is preliminary data.</text>
</comment>
<protein>
    <recommendedName>
        <fullName evidence="3">NAD-dependent epimerase/dehydratase domain-containing protein</fullName>
    </recommendedName>
</protein>
<dbReference type="Proteomes" id="UP000717696">
    <property type="component" value="Unassembled WGS sequence"/>
</dbReference>
<dbReference type="SUPFAM" id="SSF51735">
    <property type="entry name" value="NAD(P)-binding Rossmann-fold domains"/>
    <property type="match status" value="1"/>
</dbReference>
<keyword evidence="5" id="KW-1185">Reference proteome</keyword>
<dbReference type="PANTHER" id="PTHR10366:SF562">
    <property type="entry name" value="ALDEHYDE REDUCTASE II (AFU_ORTHOLOGUE AFUA_1G11360)"/>
    <property type="match status" value="1"/>
</dbReference>
<gene>
    <name evidence="4" type="ORF">B0J13DRAFT_460533</name>
</gene>
<dbReference type="GO" id="GO:0016616">
    <property type="term" value="F:oxidoreductase activity, acting on the CH-OH group of donors, NAD or NADP as acceptor"/>
    <property type="evidence" value="ECO:0007669"/>
    <property type="project" value="TreeGrafter"/>
</dbReference>
<proteinExistence type="inferred from homology"/>
<evidence type="ECO:0000313" key="5">
    <source>
        <dbReference type="Proteomes" id="UP000717696"/>
    </source>
</evidence>
<feature type="domain" description="NAD-dependent epimerase/dehydratase" evidence="3">
    <location>
        <begin position="15"/>
        <end position="240"/>
    </location>
</feature>